<dbReference type="EMBL" id="CP073695">
    <property type="protein sequence ID" value="QUO46794.1"/>
    <property type="molecule type" value="Genomic_DNA"/>
</dbReference>
<dbReference type="OrthoDB" id="10363at2157"/>
<dbReference type="PROSITE" id="PS00710">
    <property type="entry name" value="PGM_PMM"/>
    <property type="match status" value="1"/>
</dbReference>
<dbReference type="GO" id="GO:0000287">
    <property type="term" value="F:magnesium ion binding"/>
    <property type="evidence" value="ECO:0007669"/>
    <property type="project" value="InterPro"/>
</dbReference>
<keyword evidence="13" id="KW-1185">Reference proteome</keyword>
<evidence type="ECO:0000256" key="4">
    <source>
        <dbReference type="ARBA" id="ARBA00022723"/>
    </source>
</evidence>
<dbReference type="InterPro" id="IPR005845">
    <property type="entry name" value="A-D-PHexomutase_a/b/a-II"/>
</dbReference>
<dbReference type="InterPro" id="IPR005844">
    <property type="entry name" value="A-D-PHexomutase_a/b/a-I"/>
</dbReference>
<dbReference type="InterPro" id="IPR016055">
    <property type="entry name" value="A-D-PHexomutase_a/b/a-I/II/III"/>
</dbReference>
<dbReference type="RefSeq" id="WP_211553113.1">
    <property type="nucleotide sequence ID" value="NZ_CP073695.1"/>
</dbReference>
<dbReference type="SUPFAM" id="SSF53738">
    <property type="entry name" value="Phosphoglucomutase, first 3 domains"/>
    <property type="match status" value="3"/>
</dbReference>
<dbReference type="AlphaFoldDB" id="A0A8T8LIY6"/>
<dbReference type="Proteomes" id="UP000679341">
    <property type="component" value="Chromosome"/>
</dbReference>
<keyword evidence="5 7" id="KW-0460">Magnesium</keyword>
<dbReference type="GO" id="GO:0005975">
    <property type="term" value="P:carbohydrate metabolic process"/>
    <property type="evidence" value="ECO:0007669"/>
    <property type="project" value="InterPro"/>
</dbReference>
<organism evidence="12 13">
    <name type="scientific">Halorubrum ruber</name>
    <dbReference type="NCBI Taxonomy" id="2982524"/>
    <lineage>
        <taxon>Archaea</taxon>
        <taxon>Methanobacteriati</taxon>
        <taxon>Methanobacteriota</taxon>
        <taxon>Stenosarchaea group</taxon>
        <taxon>Halobacteria</taxon>
        <taxon>Halobacteriales</taxon>
        <taxon>Haloferacaceae</taxon>
        <taxon>Halorubrum</taxon>
    </lineage>
</organism>
<evidence type="ECO:0000259" key="9">
    <source>
        <dbReference type="Pfam" id="PF00408"/>
    </source>
</evidence>
<dbReference type="SUPFAM" id="SSF55957">
    <property type="entry name" value="Phosphoglucomutase, C-terminal domain"/>
    <property type="match status" value="1"/>
</dbReference>
<dbReference type="InterPro" id="IPR005843">
    <property type="entry name" value="A-D-PHexomutase_C"/>
</dbReference>
<gene>
    <name evidence="12" type="ORF">J7656_09215</name>
</gene>
<evidence type="ECO:0000256" key="3">
    <source>
        <dbReference type="ARBA" id="ARBA00022553"/>
    </source>
</evidence>
<dbReference type="Pfam" id="PF02878">
    <property type="entry name" value="PGM_PMM_I"/>
    <property type="match status" value="1"/>
</dbReference>
<dbReference type="Gene3D" id="3.30.310.50">
    <property type="entry name" value="Alpha-D-phosphohexomutase, C-terminal domain"/>
    <property type="match status" value="1"/>
</dbReference>
<evidence type="ECO:0000256" key="6">
    <source>
        <dbReference type="ARBA" id="ARBA00023235"/>
    </source>
</evidence>
<evidence type="ECO:0000256" key="7">
    <source>
        <dbReference type="RuleBase" id="RU004326"/>
    </source>
</evidence>
<proteinExistence type="inferred from homology"/>
<feature type="domain" description="Alpha-D-phosphohexomutase alpha/beta/alpha" evidence="10">
    <location>
        <begin position="2"/>
        <end position="146"/>
    </location>
</feature>
<dbReference type="Pfam" id="PF02879">
    <property type="entry name" value="PGM_PMM_II"/>
    <property type="match status" value="1"/>
</dbReference>
<name>A0A8T8LIY6_9EURY</name>
<dbReference type="Gene3D" id="3.40.120.10">
    <property type="entry name" value="Alpha-D-Glucose-1,6-Bisphosphate, subunit A, domain 3"/>
    <property type="match status" value="4"/>
</dbReference>
<evidence type="ECO:0000259" key="10">
    <source>
        <dbReference type="Pfam" id="PF02878"/>
    </source>
</evidence>
<evidence type="ECO:0000313" key="12">
    <source>
        <dbReference type="EMBL" id="QUO46794.1"/>
    </source>
</evidence>
<comment type="similarity">
    <text evidence="2 7">Belongs to the phosphohexose mutase family.</text>
</comment>
<dbReference type="PANTHER" id="PTHR43771:SF1">
    <property type="entry name" value="PHOSPHOMANNOMUTASE"/>
    <property type="match status" value="1"/>
</dbReference>
<protein>
    <submittedName>
        <fullName evidence="12">Phosphomannomutase</fullName>
    </submittedName>
</protein>
<comment type="cofactor">
    <cofactor evidence="1">
        <name>Mg(2+)</name>
        <dbReference type="ChEBI" id="CHEBI:18420"/>
    </cofactor>
</comment>
<keyword evidence="6" id="KW-0413">Isomerase</keyword>
<feature type="region of interest" description="Disordered" evidence="8">
    <location>
        <begin position="34"/>
        <end position="57"/>
    </location>
</feature>
<dbReference type="InterPro" id="IPR005841">
    <property type="entry name" value="Alpha-D-phosphohexomutase_SF"/>
</dbReference>
<evidence type="ECO:0000256" key="2">
    <source>
        <dbReference type="ARBA" id="ARBA00010231"/>
    </source>
</evidence>
<keyword evidence="3" id="KW-0597">Phosphoprotein</keyword>
<evidence type="ECO:0000313" key="13">
    <source>
        <dbReference type="Proteomes" id="UP000679341"/>
    </source>
</evidence>
<feature type="domain" description="Alpha-D-phosphohexomutase alpha/beta/alpha" evidence="11">
    <location>
        <begin position="182"/>
        <end position="288"/>
    </location>
</feature>
<dbReference type="Pfam" id="PF00408">
    <property type="entry name" value="PGM_PMM_IV"/>
    <property type="match status" value="1"/>
</dbReference>
<dbReference type="PRINTS" id="PR00509">
    <property type="entry name" value="PGMPMM"/>
</dbReference>
<evidence type="ECO:0000256" key="1">
    <source>
        <dbReference type="ARBA" id="ARBA00001946"/>
    </source>
</evidence>
<dbReference type="PANTHER" id="PTHR43771">
    <property type="entry name" value="PHOSPHOMANNOMUTASE"/>
    <property type="match status" value="1"/>
</dbReference>
<dbReference type="InterPro" id="IPR036900">
    <property type="entry name" value="A-D-PHexomutase_C_sf"/>
</dbReference>
<evidence type="ECO:0000259" key="11">
    <source>
        <dbReference type="Pfam" id="PF02879"/>
    </source>
</evidence>
<reference evidence="12 13" key="1">
    <citation type="submission" date="2021-03" db="EMBL/GenBank/DDBJ databases">
        <title>Halorubrum sodomense MBLA0099, Whole genome shotgun sequencing.</title>
        <authorList>
            <person name="Seo M.-J."/>
            <person name="Cho E.-S."/>
            <person name="Hwang C.Y."/>
        </authorList>
    </citation>
    <scope>NUCLEOTIDE SEQUENCE [LARGE SCALE GENOMIC DNA]</scope>
    <source>
        <strain evidence="12 13">MBLA0099</strain>
    </source>
</reference>
<keyword evidence="4 7" id="KW-0479">Metal-binding</keyword>
<dbReference type="InterPro" id="IPR016066">
    <property type="entry name" value="A-D-PHexomutase_CS"/>
</dbReference>
<evidence type="ECO:0000256" key="8">
    <source>
        <dbReference type="SAM" id="MobiDB-lite"/>
    </source>
</evidence>
<dbReference type="GeneID" id="64827717"/>
<dbReference type="KEGG" id="hss:J7656_09215"/>
<evidence type="ECO:0000256" key="5">
    <source>
        <dbReference type="ARBA" id="ARBA00022842"/>
    </source>
</evidence>
<sequence length="516" mass="53804">MDLFGTAGIRGGVEDRVTPALALAVGRAVGAEIRERADESPAEPTPGSSPESTPDPEVVLARDGRVTGPALAAAMEAGLSAGGVDVRRAGRLPTPALAHASRGRYGVMLTASHNPPTDNGIKLFRDGTEFDRDAERAVEERVADEEGVAPWDEWTEATRTDPLDGYLADVREYAAGFGAPLDGLRVAVDCGNGMSAPATPTVLRELGADVVTLNGNVDGHFPGRGSKPTPETLADLRAFVADANEGVDDPGRQRPDVEGAGDGDAEGFAFGIGHDGDADRIVIVDADGEVVHEDTVLAVLAERYTRESDAADPVVVTTPNASGRIDERVRAAGGRVERVRLGALHEGIAAVREDAAEAGALGEAGVVGEAGAAGEVGDDTRVVFAAEPWKHIHVAFGGWIDGVASAAVIARLVADEGLDALRAPITERPYRKVSVSCPDDAKETVMDRLETALPDAFPEAAVDTDHGVRLEFEDASWTLVRPSGTEPYVRVYAESDDVDALVAEVEDVVEDAVAAA</sequence>
<accession>A0A8T8LIY6</accession>
<feature type="domain" description="Alpha-D-phosphohexomutase C-terminal" evidence="9">
    <location>
        <begin position="451"/>
        <end position="509"/>
    </location>
</feature>
<dbReference type="GO" id="GO:0016868">
    <property type="term" value="F:intramolecular phosphotransferase activity"/>
    <property type="evidence" value="ECO:0007669"/>
    <property type="project" value="InterPro"/>
</dbReference>
<feature type="compositionally biased region" description="Low complexity" evidence="8">
    <location>
        <begin position="45"/>
        <end position="57"/>
    </location>
</feature>